<organism evidence="2 3">
    <name type="scientific">Biomphalaria glabrata</name>
    <name type="common">Bloodfluke planorb</name>
    <name type="synonym">Freshwater snail</name>
    <dbReference type="NCBI Taxonomy" id="6526"/>
    <lineage>
        <taxon>Eukaryota</taxon>
        <taxon>Metazoa</taxon>
        <taxon>Spiralia</taxon>
        <taxon>Lophotrochozoa</taxon>
        <taxon>Mollusca</taxon>
        <taxon>Gastropoda</taxon>
        <taxon>Heterobranchia</taxon>
        <taxon>Euthyneura</taxon>
        <taxon>Panpulmonata</taxon>
        <taxon>Hygrophila</taxon>
        <taxon>Lymnaeoidea</taxon>
        <taxon>Planorbidae</taxon>
        <taxon>Biomphalaria</taxon>
    </lineage>
</organism>
<dbReference type="OMA" id="YETENQK"/>
<protein>
    <submittedName>
        <fullName evidence="3">Uncharacterized protein LOC106056964</fullName>
    </submittedName>
</protein>
<dbReference type="RefSeq" id="XP_013069381.2">
    <property type="nucleotide sequence ID" value="XM_013213927.2"/>
</dbReference>
<keyword evidence="2" id="KW-1185">Reference proteome</keyword>
<dbReference type="KEGG" id="bgt:106056964"/>
<dbReference type="OrthoDB" id="6147842at2759"/>
<feature type="coiled-coil region" evidence="1">
    <location>
        <begin position="20"/>
        <end position="54"/>
    </location>
</feature>
<evidence type="ECO:0000256" key="1">
    <source>
        <dbReference type="SAM" id="Coils"/>
    </source>
</evidence>
<reference evidence="3" key="1">
    <citation type="submission" date="2025-08" db="UniProtKB">
        <authorList>
            <consortium name="RefSeq"/>
        </authorList>
    </citation>
    <scope>IDENTIFICATION</scope>
</reference>
<dbReference type="AlphaFoldDB" id="A0A9U8E1U0"/>
<gene>
    <name evidence="3" type="primary">LOC106056964</name>
</gene>
<accession>A0A9U8E1U0</accession>
<evidence type="ECO:0000313" key="2">
    <source>
        <dbReference type="Proteomes" id="UP001165740"/>
    </source>
</evidence>
<dbReference type="GeneID" id="106056964"/>
<sequence>MMEEYETENQKKIESDFKMLASLSHLCKLKEKELEEMKHQIGLLKKEINLLNLERKWCFDDDGNRITQSCEDQALEISIKLAEFPHLTEDVVKALRKKHTDLVTNLSELNAHFDAFTEEIKRPYQVI</sequence>
<dbReference type="Proteomes" id="UP001165740">
    <property type="component" value="Chromosome 3"/>
</dbReference>
<name>A0A9U8E1U0_BIOGL</name>
<keyword evidence="1" id="KW-0175">Coiled coil</keyword>
<proteinExistence type="predicted"/>
<evidence type="ECO:0000313" key="3">
    <source>
        <dbReference type="RefSeq" id="XP_013069381.2"/>
    </source>
</evidence>